<accession>A0A9P7EDV9</accession>
<dbReference type="AlphaFoldDB" id="A0A9P7EDV9"/>
<evidence type="ECO:0000313" key="3">
    <source>
        <dbReference type="Proteomes" id="UP000807769"/>
    </source>
</evidence>
<comment type="caution">
    <text evidence="2">The sequence shown here is derived from an EMBL/GenBank/DDBJ whole genome shotgun (WGS) entry which is preliminary data.</text>
</comment>
<dbReference type="RefSeq" id="XP_041194398.1">
    <property type="nucleotide sequence ID" value="XM_041339900.1"/>
</dbReference>
<dbReference type="OrthoDB" id="2686745at2759"/>
<feature type="region of interest" description="Disordered" evidence="1">
    <location>
        <begin position="226"/>
        <end position="245"/>
    </location>
</feature>
<feature type="compositionally biased region" description="Low complexity" evidence="1">
    <location>
        <begin position="92"/>
        <end position="127"/>
    </location>
</feature>
<dbReference type="Proteomes" id="UP000807769">
    <property type="component" value="Unassembled WGS sequence"/>
</dbReference>
<dbReference type="EMBL" id="JABBWG010000011">
    <property type="protein sequence ID" value="KAG1818526.1"/>
    <property type="molecule type" value="Genomic_DNA"/>
</dbReference>
<feature type="compositionally biased region" description="Polar residues" evidence="1">
    <location>
        <begin position="81"/>
        <end position="91"/>
    </location>
</feature>
<sequence length="245" mass="26684">MCSTTVVPPFYDSEPGAPPPLPPMLTDQLELFGNANHHLTTLVADEILVPKASIIPTAKASSSTPAPEFKLAVQMRKHSDCSSSPYTKKATSNSMHPHSQMPSPSDSSGSLDSFSDSNSSTLSVSLSEDSKIPKPAGEPGHLGHGGYTLCEALDWNPKSYTKFKRSMHSLIDNHLDMTKCTSAQSPMLLEVMHGKVLNNFPDLDNYTNLWPVNNLIMTRLKYTSGHTRQKEGEMAVGKSKSKARK</sequence>
<evidence type="ECO:0000256" key="1">
    <source>
        <dbReference type="SAM" id="MobiDB-lite"/>
    </source>
</evidence>
<keyword evidence="3" id="KW-1185">Reference proteome</keyword>
<dbReference type="GeneID" id="64633916"/>
<feature type="region of interest" description="Disordered" evidence="1">
    <location>
        <begin position="1"/>
        <end position="21"/>
    </location>
</feature>
<organism evidence="2 3">
    <name type="scientific">Suillus subaureus</name>
    <dbReference type="NCBI Taxonomy" id="48587"/>
    <lineage>
        <taxon>Eukaryota</taxon>
        <taxon>Fungi</taxon>
        <taxon>Dikarya</taxon>
        <taxon>Basidiomycota</taxon>
        <taxon>Agaricomycotina</taxon>
        <taxon>Agaricomycetes</taxon>
        <taxon>Agaricomycetidae</taxon>
        <taxon>Boletales</taxon>
        <taxon>Suillineae</taxon>
        <taxon>Suillaceae</taxon>
        <taxon>Suillus</taxon>
    </lineage>
</organism>
<protein>
    <submittedName>
        <fullName evidence="2">Uncharacterized protein</fullName>
    </submittedName>
</protein>
<proteinExistence type="predicted"/>
<gene>
    <name evidence="2" type="ORF">BJ212DRAFT_1479534</name>
</gene>
<feature type="region of interest" description="Disordered" evidence="1">
    <location>
        <begin position="80"/>
        <end position="140"/>
    </location>
</feature>
<name>A0A9P7EDV9_9AGAM</name>
<evidence type="ECO:0000313" key="2">
    <source>
        <dbReference type="EMBL" id="KAG1818526.1"/>
    </source>
</evidence>
<reference evidence="2" key="1">
    <citation type="journal article" date="2020" name="New Phytol.">
        <title>Comparative genomics reveals dynamic genome evolution in host specialist ectomycorrhizal fungi.</title>
        <authorList>
            <person name="Lofgren L.A."/>
            <person name="Nguyen N.H."/>
            <person name="Vilgalys R."/>
            <person name="Ruytinx J."/>
            <person name="Liao H.L."/>
            <person name="Branco S."/>
            <person name="Kuo A."/>
            <person name="LaButti K."/>
            <person name="Lipzen A."/>
            <person name="Andreopoulos W."/>
            <person name="Pangilinan J."/>
            <person name="Riley R."/>
            <person name="Hundley H."/>
            <person name="Na H."/>
            <person name="Barry K."/>
            <person name="Grigoriev I.V."/>
            <person name="Stajich J.E."/>
            <person name="Kennedy P.G."/>
        </authorList>
    </citation>
    <scope>NUCLEOTIDE SEQUENCE</scope>
    <source>
        <strain evidence="2">MN1</strain>
    </source>
</reference>